<comment type="caution">
    <text evidence="1">The sequence shown here is derived from an EMBL/GenBank/DDBJ whole genome shotgun (WGS) entry which is preliminary data.</text>
</comment>
<dbReference type="InterPro" id="IPR009091">
    <property type="entry name" value="RCC1/BLIP-II"/>
</dbReference>
<accession>A0AAD5DQD3</accession>
<dbReference type="SUPFAM" id="SSF50985">
    <property type="entry name" value="RCC1/BLIP-II"/>
    <property type="match status" value="1"/>
</dbReference>
<name>A0AAD5DQD3_9CHLO</name>
<proteinExistence type="predicted"/>
<sequence>MQVSPTGTTYGLRFTAYFPCAAQGRYEVLDATVHQPGPTNAAAFGPRELNSLPPNSTDGIGWGADVGSSARVRLQADFTRVALYQATDIAVNPSDPSNIWVVGPVNDSVVNPACGQPYGGPLLKWNWGTTSFKPAAGINAAGVRVTVMPETHRPWIVDGCGQLRGWSSSMKSLYGPTPQGRAYDVAAVNSTVFSGCSFYDPSTFEGGIAAGCSLSVAVGPNGALYASPSGDVAVAAGPYELLAQGQDVLYKDPALGRYFRLYRAPENYQPVRIAAGTDGAVWLVLALSATGRQRAVRASLAGVYRGFAGRVGQAPPASWPQTCAEVDPGCTDGGCDAGLTRCVRCAFPKFVMGSDGKCRLLGCTDVDPNCAECGPGTMCTACDPGFVRGYHSGDTLCRRPINGSITCWNGALAEVNRQAVELSNSTWQHVSTSVIHSVFVDRSGNVLAVPNWDGKQLPPIRFATNGTWRAAAVGLGEDYLGITKASMLAHADGMGNIISPPVLTAFPNLAAMRVLTLTTERFDSTALCLVTTDGLGRCTGRFAGIDSVHAVCHAGDNGLINMVCFLGVYGDVHCVDLSNDGFPPEKTTASFTPPEGELWVEIACGSFTICARATSGKVRCFSLFGNPYPLHDTEQLPGGYLTIASFQDAMGYYQNRQRVCGIDTARQLQCLLAYKYLGLDHRTFVTLGPERPWAAVAITFDGLCAISAD</sequence>
<dbReference type="SUPFAM" id="SSF57184">
    <property type="entry name" value="Growth factor receptor domain"/>
    <property type="match status" value="1"/>
</dbReference>
<evidence type="ECO:0000313" key="2">
    <source>
        <dbReference type="Proteomes" id="UP001205105"/>
    </source>
</evidence>
<keyword evidence="2" id="KW-1185">Reference proteome</keyword>
<dbReference type="Proteomes" id="UP001205105">
    <property type="component" value="Unassembled WGS sequence"/>
</dbReference>
<reference evidence="1" key="1">
    <citation type="submission" date="2020-11" db="EMBL/GenBank/DDBJ databases">
        <title>Chlorella ohadii genome sequencing and assembly.</title>
        <authorList>
            <person name="Murik O."/>
            <person name="Treves H."/>
            <person name="Kedem I."/>
            <person name="Shotland Y."/>
            <person name="Kaplan A."/>
        </authorList>
    </citation>
    <scope>NUCLEOTIDE SEQUENCE</scope>
    <source>
        <strain evidence="1">1</strain>
    </source>
</reference>
<organism evidence="1 2">
    <name type="scientific">Chlorella ohadii</name>
    <dbReference type="NCBI Taxonomy" id="2649997"/>
    <lineage>
        <taxon>Eukaryota</taxon>
        <taxon>Viridiplantae</taxon>
        <taxon>Chlorophyta</taxon>
        <taxon>core chlorophytes</taxon>
        <taxon>Trebouxiophyceae</taxon>
        <taxon>Chlorellales</taxon>
        <taxon>Chlorellaceae</taxon>
        <taxon>Chlorella clade</taxon>
        <taxon>Chlorella</taxon>
    </lineage>
</organism>
<protein>
    <submittedName>
        <fullName evidence="1">Uncharacterized protein</fullName>
    </submittedName>
</protein>
<dbReference type="InterPro" id="IPR009030">
    <property type="entry name" value="Growth_fac_rcpt_cys_sf"/>
</dbReference>
<dbReference type="EMBL" id="JADXDR010000083">
    <property type="protein sequence ID" value="KAI7840331.1"/>
    <property type="molecule type" value="Genomic_DNA"/>
</dbReference>
<evidence type="ECO:0000313" key="1">
    <source>
        <dbReference type="EMBL" id="KAI7840331.1"/>
    </source>
</evidence>
<dbReference type="AlphaFoldDB" id="A0AAD5DQD3"/>
<gene>
    <name evidence="1" type="ORF">COHA_006113</name>
</gene>